<dbReference type="OrthoDB" id="1044435at2759"/>
<evidence type="ECO:0000256" key="3">
    <source>
        <dbReference type="ARBA" id="ARBA00030602"/>
    </source>
</evidence>
<proteinExistence type="inferred from homology"/>
<accession>A0A061BDG5</accession>
<dbReference type="InterPro" id="IPR045038">
    <property type="entry name" value="AIG2-like"/>
</dbReference>
<dbReference type="InterPro" id="IPR013024">
    <property type="entry name" value="GGCT-like"/>
</dbReference>
<protein>
    <recommendedName>
        <fullName evidence="3">Putative gamma-glutamylcyclotransferase</fullName>
    </recommendedName>
</protein>
<dbReference type="VEuPathDB" id="FungiDB:BON22_0906"/>
<reference evidence="5" key="1">
    <citation type="journal article" date="2014" name="Genome Announc.">
        <title>Genome sequence of the yeast Cyberlindnera fabianii (Hansenula fabianii).</title>
        <authorList>
            <person name="Freel K.C."/>
            <person name="Sarilar V."/>
            <person name="Neuveglise C."/>
            <person name="Devillers H."/>
            <person name="Friedrich A."/>
            <person name="Schacherer J."/>
        </authorList>
    </citation>
    <scope>NUCLEOTIDE SEQUENCE</scope>
    <source>
        <strain evidence="5">YJS4271</strain>
    </source>
</reference>
<evidence type="ECO:0000313" key="5">
    <source>
        <dbReference type="EMBL" id="CDR45921.1"/>
    </source>
</evidence>
<feature type="domain" description="Gamma-glutamylcyclotransferase AIG2-like" evidence="4">
    <location>
        <begin position="9"/>
        <end position="127"/>
    </location>
</feature>
<keyword evidence="2" id="KW-0808">Transferase</keyword>
<dbReference type="InterPro" id="IPR009288">
    <property type="entry name" value="AIG2-like_dom"/>
</dbReference>
<dbReference type="PANTHER" id="PTHR31544:SF2">
    <property type="entry name" value="AIG2-LIKE PROTEIN D"/>
    <property type="match status" value="1"/>
</dbReference>
<dbReference type="EMBL" id="LK052905">
    <property type="protein sequence ID" value="CDR45921.1"/>
    <property type="molecule type" value="Genomic_DNA"/>
</dbReference>
<dbReference type="SUPFAM" id="SSF110857">
    <property type="entry name" value="Gamma-glutamyl cyclotransferase-like"/>
    <property type="match status" value="1"/>
</dbReference>
<organism evidence="5">
    <name type="scientific">Cyberlindnera fabianii</name>
    <name type="common">Yeast</name>
    <name type="synonym">Hansenula fabianii</name>
    <dbReference type="NCBI Taxonomy" id="36022"/>
    <lineage>
        <taxon>Eukaryota</taxon>
        <taxon>Fungi</taxon>
        <taxon>Dikarya</taxon>
        <taxon>Ascomycota</taxon>
        <taxon>Saccharomycotina</taxon>
        <taxon>Saccharomycetes</taxon>
        <taxon>Phaffomycetales</taxon>
        <taxon>Phaffomycetaceae</taxon>
        <taxon>Cyberlindnera</taxon>
    </lineage>
</organism>
<gene>
    <name evidence="5" type="ORF">CYFA0S_20e01860g</name>
</gene>
<evidence type="ECO:0000256" key="2">
    <source>
        <dbReference type="ARBA" id="ARBA00022679"/>
    </source>
</evidence>
<sequence>MSSDTPMALFVYGTLMSPLVVDKVLSALTKENRAHKVTQDVILKGYRRHKVNGELYPAAVPYHDGEVIGALIEGITTKEMEYLDKFEGDEYKRVSVTVLTGPEKTVTRCFVYEWIDGDDRLLEEDWVLDQAQITRFLATF</sequence>
<dbReference type="GO" id="GO:0016740">
    <property type="term" value="F:transferase activity"/>
    <property type="evidence" value="ECO:0007669"/>
    <property type="project" value="UniProtKB-KW"/>
</dbReference>
<name>A0A061BDG5_CYBFA</name>
<dbReference type="InterPro" id="IPR036568">
    <property type="entry name" value="GGCT-like_sf"/>
</dbReference>
<comment type="similarity">
    <text evidence="1">Belongs to the gamma-glutamylcyclotransferase family.</text>
</comment>
<evidence type="ECO:0000256" key="1">
    <source>
        <dbReference type="ARBA" id="ARBA00008861"/>
    </source>
</evidence>
<dbReference type="PhylomeDB" id="A0A061BDG5"/>
<dbReference type="AlphaFoldDB" id="A0A061BDG5"/>
<dbReference type="PANTHER" id="PTHR31544">
    <property type="entry name" value="AIG2-LIKE PROTEIN D"/>
    <property type="match status" value="1"/>
</dbReference>
<dbReference type="Gene3D" id="3.10.490.10">
    <property type="entry name" value="Gamma-glutamyl cyclotransferase-like"/>
    <property type="match status" value="1"/>
</dbReference>
<dbReference type="CDD" id="cd06661">
    <property type="entry name" value="GGCT_like"/>
    <property type="match status" value="1"/>
</dbReference>
<dbReference type="Pfam" id="PF06094">
    <property type="entry name" value="GGACT"/>
    <property type="match status" value="1"/>
</dbReference>
<evidence type="ECO:0000259" key="4">
    <source>
        <dbReference type="Pfam" id="PF06094"/>
    </source>
</evidence>